<comment type="similarity">
    <text evidence="1 5">Belongs to the universal ribosomal protein uL29 family.</text>
</comment>
<dbReference type="PANTHER" id="PTHR10916">
    <property type="entry name" value="60S RIBOSOMAL PROTEIN L35/50S RIBOSOMAL PROTEIN L29"/>
    <property type="match status" value="1"/>
</dbReference>
<dbReference type="GO" id="GO:0006412">
    <property type="term" value="P:translation"/>
    <property type="evidence" value="ECO:0007669"/>
    <property type="project" value="UniProtKB-UniRule"/>
</dbReference>
<accession>A0A2M8QD47</accession>
<dbReference type="InterPro" id="IPR001854">
    <property type="entry name" value="Ribosomal_uL29"/>
</dbReference>
<evidence type="ECO:0000256" key="3">
    <source>
        <dbReference type="ARBA" id="ARBA00023274"/>
    </source>
</evidence>
<evidence type="ECO:0000256" key="2">
    <source>
        <dbReference type="ARBA" id="ARBA00022980"/>
    </source>
</evidence>
<name>A0A2M8QD47_9CHLR</name>
<comment type="caution">
    <text evidence="6">The sequence shown here is derived from an EMBL/GenBank/DDBJ whole genome shotgun (WGS) entry which is preliminary data.</text>
</comment>
<dbReference type="CDD" id="cd00427">
    <property type="entry name" value="Ribosomal_L29_HIP"/>
    <property type="match status" value="1"/>
</dbReference>
<protein>
    <recommendedName>
        <fullName evidence="4 5">Large ribosomal subunit protein uL29</fullName>
    </recommendedName>
</protein>
<dbReference type="SUPFAM" id="SSF46561">
    <property type="entry name" value="Ribosomal protein L29 (L29p)"/>
    <property type="match status" value="1"/>
</dbReference>
<sequence>MRSRELSKLPTPELEAKLDDAYRELFNLRFQRAQGQLTDTNSIKRVRHDIARIKTILRQRELAAQLIAQSTTSGNRA</sequence>
<organism evidence="6 7">
    <name type="scientific">Candidatus Thermofonsia Clade 3 bacterium</name>
    <dbReference type="NCBI Taxonomy" id="2364212"/>
    <lineage>
        <taxon>Bacteria</taxon>
        <taxon>Bacillati</taxon>
        <taxon>Chloroflexota</taxon>
        <taxon>Candidatus Thermofontia</taxon>
        <taxon>Candidatus Thermofonsia Clade 3</taxon>
    </lineage>
</organism>
<keyword evidence="2 5" id="KW-0689">Ribosomal protein</keyword>
<reference evidence="6 7" key="1">
    <citation type="submission" date="2017-11" db="EMBL/GenBank/DDBJ databases">
        <title>Evolution of Phototrophy in the Chloroflexi Phylum Driven by Horizontal Gene Transfer.</title>
        <authorList>
            <person name="Ward L.M."/>
            <person name="Hemp J."/>
            <person name="Shih P.M."/>
            <person name="Mcglynn S.E."/>
            <person name="Fischer W."/>
        </authorList>
    </citation>
    <scope>NUCLEOTIDE SEQUENCE [LARGE SCALE GENOMIC DNA]</scope>
    <source>
        <strain evidence="6">JP3_7</strain>
    </source>
</reference>
<dbReference type="PANTHER" id="PTHR10916:SF0">
    <property type="entry name" value="LARGE RIBOSOMAL SUBUNIT PROTEIN UL29C"/>
    <property type="match status" value="1"/>
</dbReference>
<evidence type="ECO:0000313" key="7">
    <source>
        <dbReference type="Proteomes" id="UP000230790"/>
    </source>
</evidence>
<dbReference type="AlphaFoldDB" id="A0A2M8QD47"/>
<dbReference type="EMBL" id="PGTN01000036">
    <property type="protein sequence ID" value="PJF47736.1"/>
    <property type="molecule type" value="Genomic_DNA"/>
</dbReference>
<evidence type="ECO:0000313" key="6">
    <source>
        <dbReference type="EMBL" id="PJF47736.1"/>
    </source>
</evidence>
<dbReference type="HAMAP" id="MF_00374">
    <property type="entry name" value="Ribosomal_uL29"/>
    <property type="match status" value="1"/>
</dbReference>
<keyword evidence="3 5" id="KW-0687">Ribonucleoprotein</keyword>
<gene>
    <name evidence="5" type="primary">rpmC</name>
    <name evidence="6" type="ORF">CUN48_06950</name>
</gene>
<evidence type="ECO:0000256" key="4">
    <source>
        <dbReference type="ARBA" id="ARBA00035204"/>
    </source>
</evidence>
<dbReference type="Gene3D" id="1.10.287.310">
    <property type="match status" value="1"/>
</dbReference>
<dbReference type="InterPro" id="IPR050063">
    <property type="entry name" value="Ribosomal_protein_uL29"/>
</dbReference>
<proteinExistence type="inferred from homology"/>
<dbReference type="Pfam" id="PF00831">
    <property type="entry name" value="Ribosomal_L29"/>
    <property type="match status" value="1"/>
</dbReference>
<dbReference type="GO" id="GO:0003735">
    <property type="term" value="F:structural constituent of ribosome"/>
    <property type="evidence" value="ECO:0007669"/>
    <property type="project" value="InterPro"/>
</dbReference>
<evidence type="ECO:0000256" key="5">
    <source>
        <dbReference type="HAMAP-Rule" id="MF_00374"/>
    </source>
</evidence>
<evidence type="ECO:0000256" key="1">
    <source>
        <dbReference type="ARBA" id="ARBA00009254"/>
    </source>
</evidence>
<dbReference type="FunFam" id="1.10.287.310:FF:000001">
    <property type="entry name" value="50S ribosomal protein L29"/>
    <property type="match status" value="1"/>
</dbReference>
<dbReference type="Proteomes" id="UP000230790">
    <property type="component" value="Unassembled WGS sequence"/>
</dbReference>
<dbReference type="GO" id="GO:0022625">
    <property type="term" value="C:cytosolic large ribosomal subunit"/>
    <property type="evidence" value="ECO:0007669"/>
    <property type="project" value="TreeGrafter"/>
</dbReference>
<dbReference type="InterPro" id="IPR036049">
    <property type="entry name" value="Ribosomal_uL29_sf"/>
</dbReference>
<dbReference type="NCBIfam" id="TIGR00012">
    <property type="entry name" value="L29"/>
    <property type="match status" value="1"/>
</dbReference>